<reference evidence="3" key="1">
    <citation type="submission" date="2023-07" db="EMBL/GenBank/DDBJ databases">
        <title>Degradation of tert-butanol by M. austroafricanum TBA100.</title>
        <authorList>
            <person name="Helbich S."/>
            <person name="Vainshtein Y."/>
        </authorList>
    </citation>
    <scope>NUCLEOTIDE SEQUENCE</scope>
    <source>
        <strain evidence="3">TBA100</strain>
    </source>
</reference>
<dbReference type="Proteomes" id="UP001172687">
    <property type="component" value="Unassembled WGS sequence"/>
</dbReference>
<dbReference type="SUPFAM" id="SSF49503">
    <property type="entry name" value="Cupredoxins"/>
    <property type="match status" value="1"/>
</dbReference>
<evidence type="ECO:0000256" key="1">
    <source>
        <dbReference type="ARBA" id="ARBA00022723"/>
    </source>
</evidence>
<dbReference type="InterPro" id="IPR008972">
    <property type="entry name" value="Cupredoxin"/>
</dbReference>
<protein>
    <recommendedName>
        <fullName evidence="5">Sulfocyanin</fullName>
    </recommendedName>
</protein>
<sequence length="225" mass="23036">MSTQRLRLVLLIGVAALVLGVASTFALAAAGPGTRSAGPASPMRPYPYAPQSCEVPALPGTVVNVTLTDMPGSMMGPGTMGPGMMGPGMMGPGPGGQYGPGAPNQGYPWPGMRMMSILIDPTTVPAGEVSFRVLNTGVWIHELAVLPLGASENLGQRRIGTDNKVDESASLGHVEASCGADEGDGIAPGAVGWTTITLKPGRYELICNIAGHYWAGMYTELTVAG</sequence>
<evidence type="ECO:0008006" key="5">
    <source>
        <dbReference type="Google" id="ProtNLM"/>
    </source>
</evidence>
<dbReference type="RefSeq" id="WP_301161827.1">
    <property type="nucleotide sequence ID" value="NZ_JAUHTC010000091.1"/>
</dbReference>
<keyword evidence="4" id="KW-1185">Reference proteome</keyword>
<dbReference type="Gene3D" id="2.60.40.420">
    <property type="entry name" value="Cupredoxins - blue copper proteins"/>
    <property type="match status" value="1"/>
</dbReference>
<evidence type="ECO:0000313" key="3">
    <source>
        <dbReference type="EMBL" id="MDN4521444.1"/>
    </source>
</evidence>
<accession>A0ABT8HL27</accession>
<proteinExistence type="predicted"/>
<name>A0ABT8HL27_MYCAO</name>
<dbReference type="InterPro" id="IPR033138">
    <property type="entry name" value="Cu_oxidase_CS"/>
</dbReference>
<dbReference type="EMBL" id="JAUHTC010000091">
    <property type="protein sequence ID" value="MDN4521444.1"/>
    <property type="molecule type" value="Genomic_DNA"/>
</dbReference>
<keyword evidence="1" id="KW-0479">Metal-binding</keyword>
<comment type="caution">
    <text evidence="3">The sequence shown here is derived from an EMBL/GenBank/DDBJ whole genome shotgun (WGS) entry which is preliminary data.</text>
</comment>
<feature type="chain" id="PRO_5045959145" description="Sulfocyanin" evidence="2">
    <location>
        <begin position="29"/>
        <end position="225"/>
    </location>
</feature>
<keyword evidence="2" id="KW-0732">Signal</keyword>
<feature type="signal peptide" evidence="2">
    <location>
        <begin position="1"/>
        <end position="28"/>
    </location>
</feature>
<dbReference type="PROSITE" id="PS00079">
    <property type="entry name" value="MULTICOPPER_OXIDASE1"/>
    <property type="match status" value="1"/>
</dbReference>
<organism evidence="3 4">
    <name type="scientific">Mycolicibacterium austroafricanum</name>
    <name type="common">Mycobacterium austroafricanum</name>
    <dbReference type="NCBI Taxonomy" id="39687"/>
    <lineage>
        <taxon>Bacteria</taxon>
        <taxon>Bacillati</taxon>
        <taxon>Actinomycetota</taxon>
        <taxon>Actinomycetes</taxon>
        <taxon>Mycobacteriales</taxon>
        <taxon>Mycobacteriaceae</taxon>
        <taxon>Mycolicibacterium</taxon>
    </lineage>
</organism>
<evidence type="ECO:0000313" key="4">
    <source>
        <dbReference type="Proteomes" id="UP001172687"/>
    </source>
</evidence>
<gene>
    <name evidence="3" type="ORF">QYF68_27015</name>
</gene>
<evidence type="ECO:0000256" key="2">
    <source>
        <dbReference type="SAM" id="SignalP"/>
    </source>
</evidence>